<evidence type="ECO:0000313" key="2">
    <source>
        <dbReference type="Proteomes" id="UP000831151"/>
    </source>
</evidence>
<dbReference type="NCBIfam" id="NF038093">
    <property type="entry name" value="GrdX"/>
    <property type="match status" value="1"/>
</dbReference>
<reference evidence="1" key="1">
    <citation type="submission" date="2022-04" db="EMBL/GenBank/DDBJ databases">
        <title>Complete genome sequences of Ezakiella coagulans and Fenollaria massiliensis.</title>
        <authorList>
            <person name="France M.T."/>
            <person name="Clifford J."/>
            <person name="Narina S."/>
            <person name="Rutt L."/>
            <person name="Ravel J."/>
        </authorList>
    </citation>
    <scope>NUCLEOTIDE SEQUENCE</scope>
    <source>
        <strain evidence="1">C0061C2</strain>
    </source>
</reference>
<dbReference type="InterPro" id="IPR047735">
    <property type="entry name" value="GrdX-like"/>
</dbReference>
<dbReference type="EMBL" id="CP096649">
    <property type="protein sequence ID" value="UQK59009.1"/>
    <property type="molecule type" value="Genomic_DNA"/>
</dbReference>
<sequence>MKRTIVTNNDYVRDKYKDDFDMIYIDKVDNYTGVLLKARDLIHEGYKLLTHPLSGSVKPNETPFKTIILEKGKGLDQDGLIIIEEAIGTINKFLNIEKTPDYNERVIDDCKVIDLSIIDNTINLRSSI</sequence>
<keyword evidence="2" id="KW-1185">Reference proteome</keyword>
<proteinExistence type="predicted"/>
<protein>
    <submittedName>
        <fullName evidence="1">GrdX family protein</fullName>
    </submittedName>
</protein>
<evidence type="ECO:0000313" key="1">
    <source>
        <dbReference type="EMBL" id="UQK59009.1"/>
    </source>
</evidence>
<dbReference type="Proteomes" id="UP000831151">
    <property type="component" value="Chromosome"/>
</dbReference>
<name>A0A9E7DJ75_9FIRM</name>
<dbReference type="RefSeq" id="WP_019214438.1">
    <property type="nucleotide sequence ID" value="NZ_CP096649.1"/>
</dbReference>
<gene>
    <name evidence="1" type="ORF">M1R53_07140</name>
</gene>
<dbReference type="KEGG" id="fms:M1R53_07140"/>
<organism evidence="1 2">
    <name type="scientific">Fenollaria massiliensis</name>
    <dbReference type="NCBI Taxonomy" id="938288"/>
    <lineage>
        <taxon>Bacteria</taxon>
        <taxon>Bacillati</taxon>
        <taxon>Bacillota</taxon>
        <taxon>Clostridia</taxon>
        <taxon>Eubacteriales</taxon>
        <taxon>Fenollaria</taxon>
    </lineage>
</organism>
<dbReference type="AlphaFoldDB" id="A0A9E7DJ75"/>
<accession>A0A9E7DJ75</accession>